<protein>
    <submittedName>
        <fullName evidence="2">Uncharacterized protein</fullName>
    </submittedName>
</protein>
<keyword evidence="1" id="KW-1133">Transmembrane helix</keyword>
<feature type="transmembrane region" description="Helical" evidence="1">
    <location>
        <begin position="7"/>
        <end position="24"/>
    </location>
</feature>
<dbReference type="RefSeq" id="WP_290247369.1">
    <property type="nucleotide sequence ID" value="NZ_JAUFQT010000001.1"/>
</dbReference>
<name>A0ABV5J1Z9_9BACT</name>
<comment type="caution">
    <text evidence="2">The sequence shown here is derived from an EMBL/GenBank/DDBJ whole genome shotgun (WGS) entry which is preliminary data.</text>
</comment>
<dbReference type="Proteomes" id="UP001589654">
    <property type="component" value="Unassembled WGS sequence"/>
</dbReference>
<keyword evidence="1" id="KW-0812">Transmembrane</keyword>
<evidence type="ECO:0000256" key="1">
    <source>
        <dbReference type="SAM" id="Phobius"/>
    </source>
</evidence>
<evidence type="ECO:0000313" key="2">
    <source>
        <dbReference type="EMBL" id="MFB9210822.1"/>
    </source>
</evidence>
<gene>
    <name evidence="2" type="ORF">ACFFUR_03325</name>
</gene>
<evidence type="ECO:0000313" key="3">
    <source>
        <dbReference type="Proteomes" id="UP001589654"/>
    </source>
</evidence>
<accession>A0ABV5J1Z9</accession>
<keyword evidence="3" id="KW-1185">Reference proteome</keyword>
<feature type="transmembrane region" description="Helical" evidence="1">
    <location>
        <begin position="30"/>
        <end position="47"/>
    </location>
</feature>
<keyword evidence="1" id="KW-0472">Membrane</keyword>
<sequence length="69" mass="8053">MKLKDVILLSLSAALVIIGTHMTITQGITFSYPIFMFAVVLLFWFKYRKNKNMEQEARKSNSAQKKKRK</sequence>
<reference evidence="2 3" key="1">
    <citation type="submission" date="2024-09" db="EMBL/GenBank/DDBJ databases">
        <authorList>
            <person name="Sun Q."/>
            <person name="Mori K."/>
        </authorList>
    </citation>
    <scope>NUCLEOTIDE SEQUENCE [LARGE SCALE GENOMIC DNA]</scope>
    <source>
        <strain evidence="2 3">CECT 7682</strain>
    </source>
</reference>
<dbReference type="EMBL" id="JBHMEW010000011">
    <property type="protein sequence ID" value="MFB9210822.1"/>
    <property type="molecule type" value="Genomic_DNA"/>
</dbReference>
<proteinExistence type="predicted"/>
<organism evidence="2 3">
    <name type="scientific">Echinicola jeungdonensis</name>
    <dbReference type="NCBI Taxonomy" id="709343"/>
    <lineage>
        <taxon>Bacteria</taxon>
        <taxon>Pseudomonadati</taxon>
        <taxon>Bacteroidota</taxon>
        <taxon>Cytophagia</taxon>
        <taxon>Cytophagales</taxon>
        <taxon>Cyclobacteriaceae</taxon>
        <taxon>Echinicola</taxon>
    </lineage>
</organism>